<dbReference type="EMBL" id="JP286318">
    <property type="protein sequence ID" value="AEQ17599.1"/>
    <property type="molecule type" value="mRNA"/>
</dbReference>
<keyword evidence="7" id="KW-0597">Phosphoprotein</keyword>
<feature type="compositionally biased region" description="Basic and acidic residues" evidence="22">
    <location>
        <begin position="40"/>
        <end position="59"/>
    </location>
</feature>
<evidence type="ECO:0000256" key="16">
    <source>
        <dbReference type="ARBA" id="ARBA00023159"/>
    </source>
</evidence>
<keyword evidence="8" id="KW-0507">mRNA processing</keyword>
<dbReference type="GO" id="GO:0008380">
    <property type="term" value="P:RNA splicing"/>
    <property type="evidence" value="ECO:0007669"/>
    <property type="project" value="UniProtKB-KW"/>
</dbReference>
<keyword evidence="23" id="KW-0812">Transmembrane</keyword>
<name>G5DYV4_9PIPI</name>
<evidence type="ECO:0000256" key="7">
    <source>
        <dbReference type="ARBA" id="ARBA00022553"/>
    </source>
</evidence>
<keyword evidence="10" id="KW-0832">Ubl conjugation</keyword>
<evidence type="ECO:0000256" key="4">
    <source>
        <dbReference type="ARBA" id="ARBA00020056"/>
    </source>
</evidence>
<evidence type="ECO:0000256" key="8">
    <source>
        <dbReference type="ARBA" id="ARBA00022664"/>
    </source>
</evidence>
<organism evidence="26">
    <name type="scientific">Hymenochirus curtipes</name>
    <name type="common">western dwarf clawed frog</name>
    <dbReference type="NCBI Taxonomy" id="8362"/>
    <lineage>
        <taxon>Eukaryota</taxon>
        <taxon>Metazoa</taxon>
        <taxon>Chordata</taxon>
        <taxon>Craniata</taxon>
        <taxon>Vertebrata</taxon>
        <taxon>Euteleostomi</taxon>
        <taxon>Amphibia</taxon>
        <taxon>Batrachia</taxon>
        <taxon>Anura</taxon>
        <taxon>Pipoidea</taxon>
        <taxon>Pipidae</taxon>
        <taxon>Pipinae</taxon>
        <taxon>Hymenochirus</taxon>
    </lineage>
</organism>
<comment type="similarity">
    <text evidence="3">Belongs to the pinin family.</text>
</comment>
<reference evidence="26" key="1">
    <citation type="submission" date="2011-09" db="EMBL/GenBank/DDBJ databases">
        <title>The odds of duplicate gene persistence after polyploidization.</title>
        <authorList>
            <person name="Chain F.J.J."/>
            <person name="Evans B.J."/>
            <person name="Dushoff J."/>
        </authorList>
    </citation>
    <scope>NUCLEOTIDE SEQUENCE</scope>
    <source>
        <tissue evidence="26">Liver</tissue>
    </source>
</reference>
<evidence type="ECO:0000256" key="5">
    <source>
        <dbReference type="ARBA" id="ARBA00022481"/>
    </source>
</evidence>
<dbReference type="Pfam" id="PF04696">
    <property type="entry name" value="Pinin_SDK_memA"/>
    <property type="match status" value="1"/>
</dbReference>
<keyword evidence="23" id="KW-0472">Membrane</keyword>
<evidence type="ECO:0000256" key="13">
    <source>
        <dbReference type="ARBA" id="ARBA00023015"/>
    </source>
</evidence>
<feature type="non-terminal residue" evidence="26">
    <location>
        <position position="354"/>
    </location>
</feature>
<keyword evidence="6" id="KW-1017">Isopeptide bond</keyword>
<keyword evidence="18" id="KW-0508">mRNA splicing</keyword>
<feature type="non-terminal residue" evidence="26">
    <location>
        <position position="1"/>
    </location>
</feature>
<dbReference type="InterPro" id="IPR006786">
    <property type="entry name" value="Pinin_SDK_MemA"/>
</dbReference>
<evidence type="ECO:0000256" key="3">
    <source>
        <dbReference type="ARBA" id="ARBA00010386"/>
    </source>
</evidence>
<keyword evidence="13" id="KW-0805">Transcription regulation</keyword>
<keyword evidence="17" id="KW-0804">Transcription</keyword>
<evidence type="ECO:0000256" key="6">
    <source>
        <dbReference type="ARBA" id="ARBA00022499"/>
    </source>
</evidence>
<feature type="transmembrane region" description="Helical" evidence="23">
    <location>
        <begin position="213"/>
        <end position="231"/>
    </location>
</feature>
<dbReference type="GO" id="GO:0071013">
    <property type="term" value="C:catalytic step 2 spliceosome"/>
    <property type="evidence" value="ECO:0007669"/>
    <property type="project" value="TreeGrafter"/>
</dbReference>
<dbReference type="GO" id="GO:0016607">
    <property type="term" value="C:nuclear speck"/>
    <property type="evidence" value="ECO:0007669"/>
    <property type="project" value="UniProtKB-SubCell"/>
</dbReference>
<evidence type="ECO:0000256" key="19">
    <source>
        <dbReference type="ARBA" id="ARBA00023242"/>
    </source>
</evidence>
<dbReference type="PANTHER" id="PTHR12707">
    <property type="entry name" value="PINN"/>
    <property type="match status" value="1"/>
</dbReference>
<dbReference type="PANTHER" id="PTHR12707:SF0">
    <property type="entry name" value="PININ"/>
    <property type="match status" value="1"/>
</dbReference>
<feature type="coiled-coil region" evidence="21">
    <location>
        <begin position="91"/>
        <end position="132"/>
    </location>
</feature>
<evidence type="ECO:0000256" key="20">
    <source>
        <dbReference type="ARBA" id="ARBA00025916"/>
    </source>
</evidence>
<dbReference type="GO" id="GO:0003677">
    <property type="term" value="F:DNA binding"/>
    <property type="evidence" value="ECO:0007669"/>
    <property type="project" value="UniProtKB-KW"/>
</dbReference>
<evidence type="ECO:0000256" key="2">
    <source>
        <dbReference type="ARBA" id="ARBA00004568"/>
    </source>
</evidence>
<evidence type="ECO:0000256" key="12">
    <source>
        <dbReference type="ARBA" id="ARBA00022990"/>
    </source>
</evidence>
<dbReference type="InterPro" id="IPR006787">
    <property type="entry name" value="Pinin_SDK_N"/>
</dbReference>
<feature type="domain" description="Pinin/SDK" evidence="25">
    <location>
        <begin position="15"/>
        <end position="52"/>
    </location>
</feature>
<dbReference type="GO" id="GO:0006397">
    <property type="term" value="P:mRNA processing"/>
    <property type="evidence" value="ECO:0007669"/>
    <property type="project" value="UniProtKB-KW"/>
</dbReference>
<feature type="compositionally biased region" description="Basic and acidic residues" evidence="22">
    <location>
        <begin position="339"/>
        <end position="354"/>
    </location>
</feature>
<sequence>MAVAVRTLQEQLEKESRQDSEPEDEDDKKPALQSSVVATSKERTRRDLIQDQNMDEKGKQRNRRIFGLLMGTLQKFKQESNVATERQKRRHEIEQKLEVQAEEEKKQVENERRELFDERRAKQTELRLLEQKVELAHLQEWNEHNRKIIKYIRTKTKPHLFYIPGRMCPPSQKLFEESQKKMNSMFESRKLEFAEQLNKMEARPRRQSMKRKIRMLVLALWMILYKIQGWLRMRILSKWKKRKRRVELKWRSLRIACGRNGKRELKKNPRKRSRSRGRGHAREDKRRRSVEHKRRDASGVERSHKSSKVSGRDTKGSKDKRSDRKRTVSEGSRSGKRPTRSERERKSDRKDKRR</sequence>
<evidence type="ECO:0000256" key="11">
    <source>
        <dbReference type="ARBA" id="ARBA00022949"/>
    </source>
</evidence>
<evidence type="ECO:0000256" key="22">
    <source>
        <dbReference type="SAM" id="MobiDB-lite"/>
    </source>
</evidence>
<dbReference type="GO" id="GO:0030057">
    <property type="term" value="C:desmosome"/>
    <property type="evidence" value="ECO:0007669"/>
    <property type="project" value="UniProtKB-SubCell"/>
</dbReference>
<evidence type="ECO:0000256" key="1">
    <source>
        <dbReference type="ARBA" id="ARBA00004324"/>
    </source>
</evidence>
<evidence type="ECO:0000259" key="24">
    <source>
        <dbReference type="Pfam" id="PF04696"/>
    </source>
</evidence>
<evidence type="ECO:0000256" key="23">
    <source>
        <dbReference type="SAM" id="Phobius"/>
    </source>
</evidence>
<keyword evidence="14 21" id="KW-0175">Coiled coil</keyword>
<keyword evidence="23" id="KW-1133">Transmembrane helix</keyword>
<evidence type="ECO:0000256" key="18">
    <source>
        <dbReference type="ARBA" id="ARBA00023187"/>
    </source>
</evidence>
<protein>
    <recommendedName>
        <fullName evidence="4">Pinin</fullName>
    </recommendedName>
</protein>
<evidence type="ECO:0000256" key="17">
    <source>
        <dbReference type="ARBA" id="ARBA00023163"/>
    </source>
</evidence>
<dbReference type="Pfam" id="PF04697">
    <property type="entry name" value="Pinin_SDK_N"/>
    <property type="match status" value="1"/>
</dbReference>
<feature type="region of interest" description="Disordered" evidence="22">
    <location>
        <begin position="1"/>
        <end position="60"/>
    </location>
</feature>
<evidence type="ECO:0000313" key="26">
    <source>
        <dbReference type="EMBL" id="AEQ17599.1"/>
    </source>
</evidence>
<evidence type="ECO:0000256" key="14">
    <source>
        <dbReference type="ARBA" id="ARBA00023054"/>
    </source>
</evidence>
<keyword evidence="9" id="KW-0747">Spliceosome</keyword>
<accession>G5DYV4</accession>
<keyword evidence="15" id="KW-0238">DNA-binding</keyword>
<comment type="subcellular location">
    <subcellularLocation>
        <location evidence="2">Cell junction</location>
        <location evidence="2">Desmosome</location>
    </subcellularLocation>
    <subcellularLocation>
        <location evidence="1">Nucleus speckle</location>
    </subcellularLocation>
</comment>
<keyword evidence="12" id="KW-0007">Acetylation</keyword>
<evidence type="ECO:0000256" key="9">
    <source>
        <dbReference type="ARBA" id="ARBA00022728"/>
    </source>
</evidence>
<comment type="subunit">
    <text evidence="20">Found in a mRNA splicing-dependent exon junction complex (EJC). Found in a complex with SR proteins. Found in a mRNP complex with RNPS1. Component of the PSAP complex consisting of RNPS1, SAP18 and PNN. Interacts with PNISR, CTBP1, CTBP2, KRT8, KRT18, KRT19, PS1D/PNO40, PPIG, RNPS1, SFRS4 and SRRM2. Identified in the spliceosome C complex.</text>
</comment>
<keyword evidence="11" id="KW-0965">Cell junction</keyword>
<evidence type="ECO:0000259" key="25">
    <source>
        <dbReference type="Pfam" id="PF04697"/>
    </source>
</evidence>
<evidence type="ECO:0000256" key="21">
    <source>
        <dbReference type="SAM" id="Coils"/>
    </source>
</evidence>
<feature type="domain" description="Pinin/SDK/MemA protein" evidence="24">
    <location>
        <begin position="56"/>
        <end position="180"/>
    </location>
</feature>
<feature type="compositionally biased region" description="Basic and acidic residues" evidence="22">
    <location>
        <begin position="11"/>
        <end position="20"/>
    </location>
</feature>
<keyword evidence="19" id="KW-0539">Nucleus</keyword>
<evidence type="ECO:0000256" key="10">
    <source>
        <dbReference type="ARBA" id="ARBA00022843"/>
    </source>
</evidence>
<proteinExistence type="evidence at transcript level"/>
<keyword evidence="5" id="KW-0488">Methylation</keyword>
<feature type="compositionally biased region" description="Basic and acidic residues" evidence="22">
    <location>
        <begin position="293"/>
        <end position="328"/>
    </location>
</feature>
<feature type="region of interest" description="Disordered" evidence="22">
    <location>
        <begin position="259"/>
        <end position="354"/>
    </location>
</feature>
<dbReference type="InterPro" id="IPR039853">
    <property type="entry name" value="Pinin"/>
</dbReference>
<feature type="compositionally biased region" description="Basic residues" evidence="22">
    <location>
        <begin position="268"/>
        <end position="279"/>
    </location>
</feature>
<dbReference type="AlphaFoldDB" id="G5DYV4"/>
<keyword evidence="16" id="KW-0010">Activator</keyword>
<evidence type="ECO:0000256" key="15">
    <source>
        <dbReference type="ARBA" id="ARBA00023125"/>
    </source>
</evidence>